<dbReference type="InterPro" id="IPR009057">
    <property type="entry name" value="Homeodomain-like_sf"/>
</dbReference>
<keyword evidence="3 4" id="KW-0539">Nucleus</keyword>
<dbReference type="PROSITE" id="PS50071">
    <property type="entry name" value="HOMEOBOX_2"/>
    <property type="match status" value="1"/>
</dbReference>
<gene>
    <name evidence="8" type="primary">cnox2-Pc</name>
</gene>
<dbReference type="Gene3D" id="1.10.10.60">
    <property type="entry name" value="Homeodomain-like"/>
    <property type="match status" value="1"/>
</dbReference>
<dbReference type="GO" id="GO:0005634">
    <property type="term" value="C:nucleus"/>
    <property type="evidence" value="ECO:0007669"/>
    <property type="project" value="UniProtKB-SubCell"/>
</dbReference>
<feature type="DNA-binding region" description="Homeobox" evidence="4">
    <location>
        <begin position="119"/>
        <end position="178"/>
    </location>
</feature>
<proteinExistence type="evidence at transcript level"/>
<evidence type="ECO:0000259" key="7">
    <source>
        <dbReference type="PROSITE" id="PS50071"/>
    </source>
</evidence>
<dbReference type="PROSITE" id="PS00027">
    <property type="entry name" value="HOMEOBOX_1"/>
    <property type="match status" value="1"/>
</dbReference>
<comment type="subcellular location">
    <subcellularLocation>
        <location evidence="4 5">Nucleus</location>
    </subcellularLocation>
</comment>
<feature type="domain" description="Homeobox" evidence="7">
    <location>
        <begin position="117"/>
        <end position="177"/>
    </location>
</feature>
<evidence type="ECO:0000256" key="2">
    <source>
        <dbReference type="ARBA" id="ARBA00023155"/>
    </source>
</evidence>
<evidence type="ECO:0000313" key="8">
    <source>
        <dbReference type="EMBL" id="BAA94091.1"/>
    </source>
</evidence>
<dbReference type="AlphaFoldDB" id="Q9NLA0"/>
<dbReference type="GO" id="GO:0000978">
    <property type="term" value="F:RNA polymerase II cis-regulatory region sequence-specific DNA binding"/>
    <property type="evidence" value="ECO:0007669"/>
    <property type="project" value="TreeGrafter"/>
</dbReference>
<protein>
    <submittedName>
        <fullName evidence="8">Cnox2-Pc</fullName>
    </submittedName>
</protein>
<evidence type="ECO:0000256" key="4">
    <source>
        <dbReference type="PROSITE-ProRule" id="PRU00108"/>
    </source>
</evidence>
<evidence type="ECO:0000256" key="6">
    <source>
        <dbReference type="SAM" id="SignalP"/>
    </source>
</evidence>
<keyword evidence="2 4" id="KW-0371">Homeobox</keyword>
<dbReference type="SMART" id="SM00389">
    <property type="entry name" value="HOX"/>
    <property type="match status" value="1"/>
</dbReference>
<reference evidence="8" key="1">
    <citation type="journal article" date="2000" name="Dev. Genes Evol.">
        <title>The HOX-like gene Cnox2-Pc is expressed at the anterior region in all life cycle stages of the jellyfish Podocoryne carnea.</title>
        <authorList>
            <person name="Masuda-Nakagawa L.M."/>
            <person name="Groer H."/>
            <person name="Aerne B.L."/>
            <person name="Schmid V."/>
        </authorList>
    </citation>
    <scope>NUCLEOTIDE SEQUENCE</scope>
</reference>
<accession>Q9NLA0</accession>
<sequence>MPLKLLHLPAAVIHLVVKVNTGQLVTKRKGTRIILLPVRPTIGIDHICTEKEYDRSYYRYYNYYPRYDKRIVTCTNTCCMGFSSAVRKSCAPHYPSHNYYHTPVEQYNDYFFDFDRDGLKRFRTSFNTSQLTELEKEFQYNKYLTRRRRVELSVSLNLTEKQVKVWFQNRRMKWKKQNKGEDLDEKEETE</sequence>
<dbReference type="CDD" id="cd00086">
    <property type="entry name" value="homeodomain"/>
    <property type="match status" value="1"/>
</dbReference>
<keyword evidence="1 4" id="KW-0238">DNA-binding</keyword>
<dbReference type="GO" id="GO:0045944">
    <property type="term" value="P:positive regulation of transcription by RNA polymerase II"/>
    <property type="evidence" value="ECO:0007669"/>
    <property type="project" value="UniProtKB-ARBA"/>
</dbReference>
<feature type="chain" id="PRO_5004330602" evidence="6">
    <location>
        <begin position="22"/>
        <end position="190"/>
    </location>
</feature>
<evidence type="ECO:0000256" key="1">
    <source>
        <dbReference type="ARBA" id="ARBA00023125"/>
    </source>
</evidence>
<dbReference type="GO" id="GO:0000981">
    <property type="term" value="F:DNA-binding transcription factor activity, RNA polymerase II-specific"/>
    <property type="evidence" value="ECO:0007669"/>
    <property type="project" value="InterPro"/>
</dbReference>
<dbReference type="SUPFAM" id="SSF46689">
    <property type="entry name" value="Homeodomain-like"/>
    <property type="match status" value="1"/>
</dbReference>
<feature type="signal peptide" evidence="6">
    <location>
        <begin position="1"/>
        <end position="21"/>
    </location>
</feature>
<name>Q9NLA0_PODCA</name>
<dbReference type="InterPro" id="IPR001356">
    <property type="entry name" value="HD"/>
</dbReference>
<dbReference type="PANTHER" id="PTHR45664:SF12">
    <property type="entry name" value="PANCREAS_DUODENUM HOMEOBOX PROTEIN 1"/>
    <property type="match status" value="1"/>
</dbReference>
<keyword evidence="6" id="KW-0732">Signal</keyword>
<dbReference type="PANTHER" id="PTHR45664">
    <property type="entry name" value="PROTEIN ZERKNUELLT 1-RELATED"/>
    <property type="match status" value="1"/>
</dbReference>
<dbReference type="Pfam" id="PF00046">
    <property type="entry name" value="Homeodomain"/>
    <property type="match status" value="1"/>
</dbReference>
<dbReference type="InterPro" id="IPR020479">
    <property type="entry name" value="HD_metazoa"/>
</dbReference>
<evidence type="ECO:0000256" key="5">
    <source>
        <dbReference type="RuleBase" id="RU000682"/>
    </source>
</evidence>
<dbReference type="PRINTS" id="PR00024">
    <property type="entry name" value="HOMEOBOX"/>
</dbReference>
<evidence type="ECO:0000256" key="3">
    <source>
        <dbReference type="ARBA" id="ARBA00023242"/>
    </source>
</evidence>
<organism evidence="8">
    <name type="scientific">Podocoryna carnea</name>
    <name type="common">Hydrozoan</name>
    <dbReference type="NCBI Taxonomy" id="6096"/>
    <lineage>
        <taxon>Eukaryota</taxon>
        <taxon>Metazoa</taxon>
        <taxon>Cnidaria</taxon>
        <taxon>Hydrozoa</taxon>
        <taxon>Hydroidolina</taxon>
        <taxon>Anthoathecata</taxon>
        <taxon>Filifera</taxon>
        <taxon>Hydractiniidae</taxon>
        <taxon>Podocoryna</taxon>
    </lineage>
</organism>
<dbReference type="InterPro" id="IPR017970">
    <property type="entry name" value="Homeobox_CS"/>
</dbReference>
<dbReference type="EMBL" id="AB014684">
    <property type="protein sequence ID" value="BAA94091.1"/>
    <property type="molecule type" value="mRNA"/>
</dbReference>